<dbReference type="GeneID" id="54279544"/>
<evidence type="ECO:0000313" key="1">
    <source>
        <dbReference type="EMBL" id="KAF2021568.1"/>
    </source>
</evidence>
<proteinExistence type="predicted"/>
<dbReference type="Proteomes" id="UP000799778">
    <property type="component" value="Unassembled WGS sequence"/>
</dbReference>
<evidence type="ECO:0000313" key="2">
    <source>
        <dbReference type="Proteomes" id="UP000799778"/>
    </source>
</evidence>
<reference evidence="1" key="1">
    <citation type="journal article" date="2020" name="Stud. Mycol.">
        <title>101 Dothideomycetes genomes: a test case for predicting lifestyles and emergence of pathogens.</title>
        <authorList>
            <person name="Haridas S."/>
            <person name="Albert R."/>
            <person name="Binder M."/>
            <person name="Bloem J."/>
            <person name="Labutti K."/>
            <person name="Salamov A."/>
            <person name="Andreopoulos B."/>
            <person name="Baker S."/>
            <person name="Barry K."/>
            <person name="Bills G."/>
            <person name="Bluhm B."/>
            <person name="Cannon C."/>
            <person name="Castanera R."/>
            <person name="Culley D."/>
            <person name="Daum C."/>
            <person name="Ezra D."/>
            <person name="Gonzalez J."/>
            <person name="Henrissat B."/>
            <person name="Kuo A."/>
            <person name="Liang C."/>
            <person name="Lipzen A."/>
            <person name="Lutzoni F."/>
            <person name="Magnuson J."/>
            <person name="Mondo S."/>
            <person name="Nolan M."/>
            <person name="Ohm R."/>
            <person name="Pangilinan J."/>
            <person name="Park H.-J."/>
            <person name="Ramirez L."/>
            <person name="Alfaro M."/>
            <person name="Sun H."/>
            <person name="Tritt A."/>
            <person name="Yoshinaga Y."/>
            <person name="Zwiers L.-H."/>
            <person name="Turgeon B."/>
            <person name="Goodwin S."/>
            <person name="Spatafora J."/>
            <person name="Crous P."/>
            <person name="Grigoriev I."/>
        </authorList>
    </citation>
    <scope>NUCLEOTIDE SEQUENCE</scope>
    <source>
        <strain evidence="1">CBS 175.79</strain>
    </source>
</reference>
<protein>
    <submittedName>
        <fullName evidence="1">Uncharacterized protein</fullName>
    </submittedName>
</protein>
<dbReference type="EMBL" id="ML978066">
    <property type="protein sequence ID" value="KAF2021568.1"/>
    <property type="molecule type" value="Genomic_DNA"/>
</dbReference>
<sequence length="75" mass="8573">MTVGRFGSVSLVFASSLVHGQSPRQCFFHAAFFRHDIRGRLHKTASWPGAFAIPLHIKYTNRIPQYMSFCAIQIY</sequence>
<keyword evidence="2" id="KW-1185">Reference proteome</keyword>
<name>A0A6A5Y7S9_9PLEO</name>
<gene>
    <name evidence="1" type="ORF">BU24DRAFT_22898</name>
</gene>
<dbReference type="AlphaFoldDB" id="A0A6A5Y7S9"/>
<dbReference type="RefSeq" id="XP_033389907.1">
    <property type="nucleotide sequence ID" value="XM_033522147.1"/>
</dbReference>
<organism evidence="1 2">
    <name type="scientific">Aaosphaeria arxii CBS 175.79</name>
    <dbReference type="NCBI Taxonomy" id="1450172"/>
    <lineage>
        <taxon>Eukaryota</taxon>
        <taxon>Fungi</taxon>
        <taxon>Dikarya</taxon>
        <taxon>Ascomycota</taxon>
        <taxon>Pezizomycotina</taxon>
        <taxon>Dothideomycetes</taxon>
        <taxon>Pleosporomycetidae</taxon>
        <taxon>Pleosporales</taxon>
        <taxon>Pleosporales incertae sedis</taxon>
        <taxon>Aaosphaeria</taxon>
    </lineage>
</organism>
<accession>A0A6A5Y7S9</accession>